<comment type="caution">
    <text evidence="2">The sequence shown here is derived from an EMBL/GenBank/DDBJ whole genome shotgun (WGS) entry which is preliminary data.</text>
</comment>
<protein>
    <submittedName>
        <fullName evidence="2">Catechol 2,3-dioxygenase-like lactoylglutathione lyase family enzyme</fullName>
    </submittedName>
</protein>
<feature type="domain" description="VOC" evidence="1">
    <location>
        <begin position="2"/>
        <end position="118"/>
    </location>
</feature>
<keyword evidence="2" id="KW-0456">Lyase</keyword>
<organism evidence="2 3">
    <name type="scientific">Sphingomonas kyeonggiensis</name>
    <dbReference type="NCBI Taxonomy" id="1268553"/>
    <lineage>
        <taxon>Bacteria</taxon>
        <taxon>Pseudomonadati</taxon>
        <taxon>Pseudomonadota</taxon>
        <taxon>Alphaproteobacteria</taxon>
        <taxon>Sphingomonadales</taxon>
        <taxon>Sphingomonadaceae</taxon>
        <taxon>Sphingomonas</taxon>
    </lineage>
</organism>
<dbReference type="PROSITE" id="PS51819">
    <property type="entry name" value="VOC"/>
    <property type="match status" value="1"/>
</dbReference>
<dbReference type="Proteomes" id="UP000575241">
    <property type="component" value="Unassembled WGS sequence"/>
</dbReference>
<dbReference type="RefSeq" id="WP_184162594.1">
    <property type="nucleotide sequence ID" value="NZ_JACHLN010000001.1"/>
</dbReference>
<name>A0A7W7JZJ1_9SPHN</name>
<dbReference type="Gene3D" id="3.10.180.10">
    <property type="entry name" value="2,3-Dihydroxybiphenyl 1,2-Dioxygenase, domain 1"/>
    <property type="match status" value="1"/>
</dbReference>
<evidence type="ECO:0000313" key="2">
    <source>
        <dbReference type="EMBL" id="MBB4837675.1"/>
    </source>
</evidence>
<dbReference type="PANTHER" id="PTHR36113:SF3">
    <property type="entry name" value="SLL5075 PROTEIN"/>
    <property type="match status" value="1"/>
</dbReference>
<dbReference type="InterPro" id="IPR004360">
    <property type="entry name" value="Glyas_Fos-R_dOase_dom"/>
</dbReference>
<proteinExistence type="predicted"/>
<keyword evidence="3" id="KW-1185">Reference proteome</keyword>
<evidence type="ECO:0000259" key="1">
    <source>
        <dbReference type="PROSITE" id="PS51819"/>
    </source>
</evidence>
<dbReference type="PANTHER" id="PTHR36113">
    <property type="entry name" value="LYASE, PUTATIVE-RELATED-RELATED"/>
    <property type="match status" value="1"/>
</dbReference>
<dbReference type="InterPro" id="IPR037523">
    <property type="entry name" value="VOC_core"/>
</dbReference>
<dbReference type="InterPro" id="IPR029068">
    <property type="entry name" value="Glyas_Bleomycin-R_OHBP_Dase"/>
</dbReference>
<dbReference type="CDD" id="cd06587">
    <property type="entry name" value="VOC"/>
    <property type="match status" value="1"/>
</dbReference>
<dbReference type="GO" id="GO:0016829">
    <property type="term" value="F:lyase activity"/>
    <property type="evidence" value="ECO:0007669"/>
    <property type="project" value="UniProtKB-KW"/>
</dbReference>
<dbReference type="Pfam" id="PF00903">
    <property type="entry name" value="Glyoxalase"/>
    <property type="match status" value="1"/>
</dbReference>
<reference evidence="2 3" key="1">
    <citation type="submission" date="2020-08" db="EMBL/GenBank/DDBJ databases">
        <title>Functional genomics of gut bacteria from endangered species of beetles.</title>
        <authorList>
            <person name="Carlos-Shanley C."/>
        </authorList>
    </citation>
    <scope>NUCLEOTIDE SEQUENCE [LARGE SCALE GENOMIC DNA]</scope>
    <source>
        <strain evidence="2 3">S00224</strain>
    </source>
</reference>
<evidence type="ECO:0000313" key="3">
    <source>
        <dbReference type="Proteomes" id="UP000575241"/>
    </source>
</evidence>
<keyword evidence="2" id="KW-0560">Oxidoreductase</keyword>
<dbReference type="InterPro" id="IPR051332">
    <property type="entry name" value="Fosfomycin_Res_Enzymes"/>
</dbReference>
<dbReference type="AlphaFoldDB" id="A0A7W7JZJ1"/>
<dbReference type="SUPFAM" id="SSF54593">
    <property type="entry name" value="Glyoxalase/Bleomycin resistance protein/Dihydroxybiphenyl dioxygenase"/>
    <property type="match status" value="1"/>
</dbReference>
<keyword evidence="2" id="KW-0223">Dioxygenase</keyword>
<sequence length="123" mass="13235">MRLNHLDLPVPDIAEARAFFERWLGFRHVQTLGDNGLSILVDGAGLVLVLSRLQRGGAQRFPEGFHIGFHLADEAAVTALHAGLAAEGLAGDPPVHQRGAFAFYFIAPGKILVEIAHRPPPGD</sequence>
<dbReference type="EMBL" id="JACHLN010000001">
    <property type="protein sequence ID" value="MBB4837675.1"/>
    <property type="molecule type" value="Genomic_DNA"/>
</dbReference>
<accession>A0A7W7JZJ1</accession>
<dbReference type="GO" id="GO:0051213">
    <property type="term" value="F:dioxygenase activity"/>
    <property type="evidence" value="ECO:0007669"/>
    <property type="project" value="UniProtKB-KW"/>
</dbReference>
<gene>
    <name evidence="2" type="ORF">HNP52_000726</name>
</gene>